<evidence type="ECO:0000256" key="1">
    <source>
        <dbReference type="SAM" id="MobiDB-lite"/>
    </source>
</evidence>
<dbReference type="AlphaFoldDB" id="A0A915JNW7"/>
<organism evidence="2 3">
    <name type="scientific">Romanomermis culicivorax</name>
    <name type="common">Nematode worm</name>
    <dbReference type="NCBI Taxonomy" id="13658"/>
    <lineage>
        <taxon>Eukaryota</taxon>
        <taxon>Metazoa</taxon>
        <taxon>Ecdysozoa</taxon>
        <taxon>Nematoda</taxon>
        <taxon>Enoplea</taxon>
        <taxon>Dorylaimia</taxon>
        <taxon>Mermithida</taxon>
        <taxon>Mermithoidea</taxon>
        <taxon>Mermithidae</taxon>
        <taxon>Romanomermis</taxon>
    </lineage>
</organism>
<proteinExistence type="predicted"/>
<evidence type="ECO:0000313" key="2">
    <source>
        <dbReference type="Proteomes" id="UP000887565"/>
    </source>
</evidence>
<feature type="compositionally biased region" description="Low complexity" evidence="1">
    <location>
        <begin position="123"/>
        <end position="144"/>
    </location>
</feature>
<sequence length="144" mass="16005">MTMEILIQRQNSLKTKIKTMLMQQNVTCEQNLDKDTFAAMENMIKISNTRVSPCSISLPDDLDKEYHILTKECRKIKNSAVGTISKLKNAEKTLYYKIVKDLLGQLKKKICALMGDDADVSETATDATTPTTTTDSGSGDPPKI</sequence>
<name>A0A915JNW7_ROMCU</name>
<keyword evidence="2" id="KW-1185">Reference proteome</keyword>
<dbReference type="Proteomes" id="UP000887565">
    <property type="component" value="Unplaced"/>
</dbReference>
<evidence type="ECO:0000313" key="3">
    <source>
        <dbReference type="WBParaSite" id="nRc.2.0.1.t27900-RA"/>
    </source>
</evidence>
<reference evidence="3" key="1">
    <citation type="submission" date="2022-11" db="UniProtKB">
        <authorList>
            <consortium name="WormBaseParasite"/>
        </authorList>
    </citation>
    <scope>IDENTIFICATION</scope>
</reference>
<dbReference type="WBParaSite" id="nRc.2.0.1.t27900-RA">
    <property type="protein sequence ID" value="nRc.2.0.1.t27900-RA"/>
    <property type="gene ID" value="nRc.2.0.1.g27900"/>
</dbReference>
<protein>
    <submittedName>
        <fullName evidence="3">Uncharacterized protein</fullName>
    </submittedName>
</protein>
<accession>A0A915JNW7</accession>
<feature type="region of interest" description="Disordered" evidence="1">
    <location>
        <begin position="122"/>
        <end position="144"/>
    </location>
</feature>